<feature type="region of interest" description="Disordered" evidence="1">
    <location>
        <begin position="215"/>
        <end position="276"/>
    </location>
</feature>
<organism evidence="2 3">
    <name type="scientific">Paraphoma chrysanthemicola</name>
    <dbReference type="NCBI Taxonomy" id="798071"/>
    <lineage>
        <taxon>Eukaryota</taxon>
        <taxon>Fungi</taxon>
        <taxon>Dikarya</taxon>
        <taxon>Ascomycota</taxon>
        <taxon>Pezizomycotina</taxon>
        <taxon>Dothideomycetes</taxon>
        <taxon>Pleosporomycetidae</taxon>
        <taxon>Pleosporales</taxon>
        <taxon>Pleosporineae</taxon>
        <taxon>Phaeosphaeriaceae</taxon>
        <taxon>Paraphoma</taxon>
    </lineage>
</organism>
<evidence type="ECO:0000256" key="1">
    <source>
        <dbReference type="SAM" id="MobiDB-lite"/>
    </source>
</evidence>
<dbReference type="Proteomes" id="UP000813461">
    <property type="component" value="Unassembled WGS sequence"/>
</dbReference>
<feature type="compositionally biased region" description="Polar residues" evidence="1">
    <location>
        <begin position="241"/>
        <end position="259"/>
    </location>
</feature>
<evidence type="ECO:0000313" key="2">
    <source>
        <dbReference type="EMBL" id="KAH7093590.1"/>
    </source>
</evidence>
<feature type="region of interest" description="Disordered" evidence="1">
    <location>
        <begin position="112"/>
        <end position="150"/>
    </location>
</feature>
<sequence length="377" mass="42158">MPLRSTRFSLSQPPVSPTALLSTAAHRARPMASRRTERRKAGRERAHLRQGYLPTTYEEEFRDYHGPASGVISSVGGELQSERRNSSRLLTSKDYLERRDFNINDHLRNLHESTRLNPAETRLPSSTASNSVSDTRTDSADRLNHPNGPAVDAVKLEHSVSPSRFDQTNETPGHGLSAQLTIGIDELNKGIERKKFDFMTSNLDSIMEKVQAQKRKQATGDNTGLQFAKRQKPSDHFKEVSPTTAATIPEMSQPTSQLGFANPLRHDPRSHGTIGSPLVGSDIAVWLDDIQRGKVREDQDPPLLFSIKLLQNNAYLDVGVATMTSAFRAIYKWLKAAILLGRELDKLKDSWKKGNWKCLYTLVSIESMSWPKEGMDG</sequence>
<keyword evidence="3" id="KW-1185">Reference proteome</keyword>
<feature type="compositionally biased region" description="Polar residues" evidence="1">
    <location>
        <begin position="123"/>
        <end position="134"/>
    </location>
</feature>
<evidence type="ECO:0000313" key="3">
    <source>
        <dbReference type="Proteomes" id="UP000813461"/>
    </source>
</evidence>
<proteinExistence type="predicted"/>
<dbReference type="AlphaFoldDB" id="A0A8K0W4C3"/>
<protein>
    <submittedName>
        <fullName evidence="2">Uncharacterized protein</fullName>
    </submittedName>
</protein>
<feature type="compositionally biased region" description="Basic and acidic residues" evidence="1">
    <location>
        <begin position="135"/>
        <end position="144"/>
    </location>
</feature>
<feature type="region of interest" description="Disordered" evidence="1">
    <location>
        <begin position="22"/>
        <end position="52"/>
    </location>
</feature>
<comment type="caution">
    <text evidence="2">The sequence shown here is derived from an EMBL/GenBank/DDBJ whole genome shotgun (WGS) entry which is preliminary data.</text>
</comment>
<accession>A0A8K0W4C3</accession>
<dbReference type="EMBL" id="JAGMVJ010000002">
    <property type="protein sequence ID" value="KAH7093590.1"/>
    <property type="molecule type" value="Genomic_DNA"/>
</dbReference>
<feature type="compositionally biased region" description="Basic residues" evidence="1">
    <location>
        <begin position="36"/>
        <end position="48"/>
    </location>
</feature>
<reference evidence="2" key="1">
    <citation type="journal article" date="2021" name="Nat. Commun.">
        <title>Genetic determinants of endophytism in the Arabidopsis root mycobiome.</title>
        <authorList>
            <person name="Mesny F."/>
            <person name="Miyauchi S."/>
            <person name="Thiergart T."/>
            <person name="Pickel B."/>
            <person name="Atanasova L."/>
            <person name="Karlsson M."/>
            <person name="Huettel B."/>
            <person name="Barry K.W."/>
            <person name="Haridas S."/>
            <person name="Chen C."/>
            <person name="Bauer D."/>
            <person name="Andreopoulos W."/>
            <person name="Pangilinan J."/>
            <person name="LaButti K."/>
            <person name="Riley R."/>
            <person name="Lipzen A."/>
            <person name="Clum A."/>
            <person name="Drula E."/>
            <person name="Henrissat B."/>
            <person name="Kohler A."/>
            <person name="Grigoriev I.V."/>
            <person name="Martin F.M."/>
            <person name="Hacquard S."/>
        </authorList>
    </citation>
    <scope>NUCLEOTIDE SEQUENCE</scope>
    <source>
        <strain evidence="2">MPI-SDFR-AT-0120</strain>
    </source>
</reference>
<gene>
    <name evidence="2" type="ORF">FB567DRAFT_177030</name>
</gene>
<name>A0A8K0W4C3_9PLEO</name>